<keyword evidence="6" id="KW-0547">Nucleotide-binding</keyword>
<evidence type="ECO:0000256" key="7">
    <source>
        <dbReference type="ARBA" id="ARBA00022777"/>
    </source>
</evidence>
<evidence type="ECO:0000256" key="6">
    <source>
        <dbReference type="ARBA" id="ARBA00022741"/>
    </source>
</evidence>
<organism evidence="17 18">
    <name type="scientific">Hyalomma marginatum</name>
    <dbReference type="NCBI Taxonomy" id="34627"/>
    <lineage>
        <taxon>Eukaryota</taxon>
        <taxon>Metazoa</taxon>
        <taxon>Ecdysozoa</taxon>
        <taxon>Arthropoda</taxon>
        <taxon>Chelicerata</taxon>
        <taxon>Arachnida</taxon>
        <taxon>Acari</taxon>
        <taxon>Parasitiformes</taxon>
        <taxon>Ixodida</taxon>
        <taxon>Ixodoidea</taxon>
        <taxon>Ixodidae</taxon>
        <taxon>Hyalomminae</taxon>
        <taxon>Hyalomma</taxon>
    </lineage>
</organism>
<feature type="binding site" evidence="13">
    <location>
        <position position="743"/>
    </location>
    <ligand>
        <name>Mg(2+)</name>
        <dbReference type="ChEBI" id="CHEBI:18420"/>
    </ligand>
</feature>
<gene>
    <name evidence="17" type="ORF">MHYMCMPASI_00839</name>
</gene>
<feature type="binding site" evidence="12">
    <location>
        <position position="767"/>
    </location>
    <ligand>
        <name>substrate</name>
    </ligand>
</feature>
<sequence>MKNWTYSFGCGYDHTDIDKSILGGKGYGLTVMSNLGFPVPPGFTIITDACDTYYKSGKIIPKEIWDQVIEKIRVLELVTNKTFGAGPLPLLLSIRSGAKISMPGMMDTILNLGLNDKTTEILGAATGNLRFAYDSYRRFIEMYATVVMGIEHYLFENVLNYTKQQLNIEHDWQLDAKSLNKIINNYKKIVLQHAGVSLPQDVFEQLRMAISAVFESWNGQRAIKYRKLNNIPDTWGTAVNVQSMVFGNMGADSLTGVLFTRNPSDGEKELFGEFLINAQGEDLVAGVRTPQPITRKLSGDEPSLEEVNLDIFNQLKGLALRLEDHFSEMQDIEFTVEKNKLWLLQVRKGKRTAKSSIKIAMDIMKEGKIDHQEVLKRISPLEIEKLLHHTIDNSVKIEVLAKGLPASPGAASGAVVFSSEEAEELAKRKKVILVRRETSPEDIGGMAAAEGILTTKGGMTSHAAVIARGMGKPCICGADSIIIDENNNHMLVGQEKILRGELITINGATGDIIRGELATVKQKTFPEFLELMQLADTFKRMSIRANAETTRDAETAIDFGANGIGLCRTEHMFFDSIRITAVREMIFATSMEERVAALSKLMPFQKTDFKTLFERMHGSPVTIRLLDPPLHEFLPVTKPDIESFAHQIGLSVAEVENRIKNLHEINPMLGHRGCRLAITFPEIYAMQAQAIFEAAVEVGNVIPEIMIPLVFDVKEVEILKNLIEEVYQRTAPQLKYLFGVMMELPRATLQAAEIAKLVDFFSFGTNDLTQTSLGLSRDDVGKFLNKYQEYGIIKGDPFATLDQDGVGELIKIAVERGRAANPKIKIGVCGEHGGDPESIKFFEKIGLDYVSCSPYRIPVARLAAAKATLDKLGSHK</sequence>
<keyword evidence="5 13" id="KW-0479">Metal-binding</keyword>
<keyword evidence="8" id="KW-0067">ATP-binding</keyword>
<dbReference type="InterPro" id="IPR023151">
    <property type="entry name" value="PEP_util_CS"/>
</dbReference>
<comment type="similarity">
    <text evidence="2 10">Belongs to the PEP-utilizing enzyme family.</text>
</comment>
<feature type="domain" description="Pyruvate phosphate dikinase AMP/ATP-binding" evidence="15">
    <location>
        <begin position="305"/>
        <end position="366"/>
    </location>
</feature>
<dbReference type="AlphaFoldDB" id="A0A8S4BXL7"/>
<dbReference type="EMBL" id="CAJVAF010000312">
    <property type="protein sequence ID" value="CAG7595689.1"/>
    <property type="molecule type" value="Genomic_DNA"/>
</dbReference>
<evidence type="ECO:0000256" key="4">
    <source>
        <dbReference type="ARBA" id="ARBA00022679"/>
    </source>
</evidence>
<feature type="binding site" evidence="12">
    <location>
        <position position="624"/>
    </location>
    <ligand>
        <name>substrate</name>
    </ligand>
</feature>
<evidence type="ECO:0000256" key="5">
    <source>
        <dbReference type="ARBA" id="ARBA00022723"/>
    </source>
</evidence>
<dbReference type="InterPro" id="IPR002192">
    <property type="entry name" value="PPDK_AMP/ATP-bd"/>
</dbReference>
<feature type="binding site" evidence="12">
    <location>
        <position position="766"/>
    </location>
    <ligand>
        <name>substrate</name>
    </ligand>
</feature>
<keyword evidence="4" id="KW-0808">Transferase</keyword>
<dbReference type="Gene3D" id="3.20.20.60">
    <property type="entry name" value="Phosphoenolpyruvate-binding domains"/>
    <property type="match status" value="1"/>
</dbReference>
<feature type="domain" description="Pyruvate phosphate dikinase AMP/ATP-binding" evidence="15">
    <location>
        <begin position="60"/>
        <end position="299"/>
    </location>
</feature>
<dbReference type="InterPro" id="IPR008279">
    <property type="entry name" value="PEP-util_enz_mobile_dom"/>
</dbReference>
<dbReference type="NCBIfam" id="NF004531">
    <property type="entry name" value="PRK05878.1"/>
    <property type="match status" value="1"/>
</dbReference>
<evidence type="ECO:0000256" key="12">
    <source>
        <dbReference type="PIRSR" id="PIRSR000853-2"/>
    </source>
</evidence>
<proteinExistence type="inferred from homology"/>
<evidence type="ECO:0000259" key="14">
    <source>
        <dbReference type="Pfam" id="PF00391"/>
    </source>
</evidence>
<feature type="binding site" evidence="12">
    <location>
        <position position="764"/>
    </location>
    <ligand>
        <name>substrate</name>
    </ligand>
</feature>
<evidence type="ECO:0000313" key="18">
    <source>
        <dbReference type="Proteomes" id="UP000837675"/>
    </source>
</evidence>
<dbReference type="Gene3D" id="3.30.1490.20">
    <property type="entry name" value="ATP-grasp fold, A domain"/>
    <property type="match status" value="1"/>
</dbReference>
<dbReference type="InterPro" id="IPR018274">
    <property type="entry name" value="PEP_util_AS"/>
</dbReference>
<evidence type="ECO:0000256" key="1">
    <source>
        <dbReference type="ARBA" id="ARBA00001946"/>
    </source>
</evidence>
<dbReference type="InterPro" id="IPR000121">
    <property type="entry name" value="PEP_util_C"/>
</dbReference>
<dbReference type="PROSITE" id="PS00742">
    <property type="entry name" value="PEP_ENZYMES_2"/>
    <property type="match status" value="1"/>
</dbReference>
<feature type="active site" description="Proton donor" evidence="11">
    <location>
        <position position="829"/>
    </location>
</feature>
<feature type="active site" description="Tele-phosphohistidine intermediate" evidence="11">
    <location>
        <position position="462"/>
    </location>
</feature>
<feature type="binding site" evidence="13">
    <location>
        <position position="767"/>
    </location>
    <ligand>
        <name>Mg(2+)</name>
        <dbReference type="ChEBI" id="CHEBI:18420"/>
    </ligand>
</feature>
<dbReference type="NCBIfam" id="TIGR01828">
    <property type="entry name" value="pyru_phos_dikin"/>
    <property type="match status" value="1"/>
</dbReference>
<dbReference type="InterPro" id="IPR013815">
    <property type="entry name" value="ATP_grasp_subdomain_1"/>
</dbReference>
<keyword evidence="18" id="KW-1185">Reference proteome</keyword>
<dbReference type="Pfam" id="PF02896">
    <property type="entry name" value="PEP-utilizers_C"/>
    <property type="match status" value="1"/>
</dbReference>
<feature type="binding site" evidence="12">
    <location>
        <position position="568"/>
    </location>
    <ligand>
        <name>substrate</name>
    </ligand>
</feature>
<name>A0A8S4BXL7_9ACAR</name>
<dbReference type="Gene3D" id="3.50.30.10">
    <property type="entry name" value="Phosphohistidine domain"/>
    <property type="match status" value="1"/>
</dbReference>
<accession>A0A8S4BXL7</accession>
<dbReference type="GO" id="GO:0005524">
    <property type="term" value="F:ATP binding"/>
    <property type="evidence" value="ECO:0007669"/>
    <property type="project" value="UniProtKB-UniRule"/>
</dbReference>
<keyword evidence="7" id="KW-0418">Kinase</keyword>
<evidence type="ECO:0000256" key="10">
    <source>
        <dbReference type="PIRNR" id="PIRNR000853"/>
    </source>
</evidence>
<dbReference type="PANTHER" id="PTHR22931:SF9">
    <property type="entry name" value="PYRUVATE, PHOSPHATE DIKINASE 1, CHLOROPLASTIC"/>
    <property type="match status" value="1"/>
</dbReference>
<dbReference type="Gene3D" id="1.10.189.10">
    <property type="entry name" value="Pyruvate Phosphate Dikinase, domain 2"/>
    <property type="match status" value="1"/>
</dbReference>
<evidence type="ECO:0000313" key="17">
    <source>
        <dbReference type="EMBL" id="CAG7595689.1"/>
    </source>
</evidence>
<keyword evidence="17" id="KW-0670">Pyruvate</keyword>
<dbReference type="PROSITE" id="PS00370">
    <property type="entry name" value="PEP_ENZYMES_PHOS_SITE"/>
    <property type="match status" value="1"/>
</dbReference>
<evidence type="ECO:0000256" key="9">
    <source>
        <dbReference type="ARBA" id="ARBA00022842"/>
    </source>
</evidence>
<dbReference type="Proteomes" id="UP000837675">
    <property type="component" value="Unassembled WGS sequence"/>
</dbReference>
<dbReference type="Gene3D" id="3.30.470.20">
    <property type="entry name" value="ATP-grasp fold, B domain"/>
    <property type="match status" value="1"/>
</dbReference>
<evidence type="ECO:0000256" key="3">
    <source>
        <dbReference type="ARBA" id="ARBA00011994"/>
    </source>
</evidence>
<comment type="cofactor">
    <cofactor evidence="1 10 13">
        <name>Mg(2+)</name>
        <dbReference type="ChEBI" id="CHEBI:18420"/>
    </cofactor>
</comment>
<evidence type="ECO:0000256" key="8">
    <source>
        <dbReference type="ARBA" id="ARBA00022840"/>
    </source>
</evidence>
<protein>
    <recommendedName>
        <fullName evidence="3 10">Pyruvate, phosphate dikinase</fullName>
        <ecNumber evidence="3 10">2.7.9.1</ecNumber>
    </recommendedName>
</protein>
<dbReference type="InterPro" id="IPR036637">
    <property type="entry name" value="Phosphohistidine_dom_sf"/>
</dbReference>
<reference evidence="17" key="1">
    <citation type="submission" date="2021-06" db="EMBL/GenBank/DDBJ databases">
        <authorList>
            <person name="Nardi T."/>
            <person name="Nardi T."/>
        </authorList>
    </citation>
    <scope>NUCLEOTIDE SEQUENCE</scope>
</reference>
<evidence type="ECO:0000259" key="15">
    <source>
        <dbReference type="Pfam" id="PF01326"/>
    </source>
</evidence>
<dbReference type="Pfam" id="PF01326">
    <property type="entry name" value="PPDK_N"/>
    <property type="match status" value="2"/>
</dbReference>
<dbReference type="InterPro" id="IPR010121">
    <property type="entry name" value="Pyruvate_phosphate_dikinase"/>
</dbReference>
<comment type="caution">
    <text evidence="17">The sequence shown here is derived from an EMBL/GenBank/DDBJ whole genome shotgun (WGS) entry which is preliminary data.</text>
</comment>
<feature type="binding site" evidence="12">
    <location>
        <position position="743"/>
    </location>
    <ligand>
        <name>substrate</name>
    </ligand>
</feature>
<dbReference type="SUPFAM" id="SSF56059">
    <property type="entry name" value="Glutathione synthetase ATP-binding domain-like"/>
    <property type="match status" value="1"/>
</dbReference>
<evidence type="ECO:0000256" key="2">
    <source>
        <dbReference type="ARBA" id="ARBA00007837"/>
    </source>
</evidence>
<dbReference type="PANTHER" id="PTHR22931">
    <property type="entry name" value="PHOSPHOENOLPYRUVATE DIKINASE-RELATED"/>
    <property type="match status" value="1"/>
</dbReference>
<dbReference type="PIRSF" id="PIRSF000853">
    <property type="entry name" value="PPDK"/>
    <property type="match status" value="1"/>
</dbReference>
<evidence type="ECO:0000259" key="16">
    <source>
        <dbReference type="Pfam" id="PF02896"/>
    </source>
</evidence>
<comment type="catalytic activity">
    <reaction evidence="10">
        <text>pyruvate + phosphate + ATP = phosphoenolpyruvate + AMP + diphosphate + H(+)</text>
        <dbReference type="Rhea" id="RHEA:10756"/>
        <dbReference type="ChEBI" id="CHEBI:15361"/>
        <dbReference type="ChEBI" id="CHEBI:15378"/>
        <dbReference type="ChEBI" id="CHEBI:30616"/>
        <dbReference type="ChEBI" id="CHEBI:33019"/>
        <dbReference type="ChEBI" id="CHEBI:43474"/>
        <dbReference type="ChEBI" id="CHEBI:58702"/>
        <dbReference type="ChEBI" id="CHEBI:456215"/>
        <dbReference type="EC" id="2.7.9.1"/>
    </reaction>
</comment>
<dbReference type="Pfam" id="PF00391">
    <property type="entry name" value="PEP-utilizers"/>
    <property type="match status" value="1"/>
</dbReference>
<dbReference type="GO" id="GO:0016301">
    <property type="term" value="F:kinase activity"/>
    <property type="evidence" value="ECO:0007669"/>
    <property type="project" value="UniProtKB-UniRule"/>
</dbReference>
<dbReference type="SUPFAM" id="SSF52009">
    <property type="entry name" value="Phosphohistidine domain"/>
    <property type="match status" value="1"/>
</dbReference>
<dbReference type="SUPFAM" id="SSF51621">
    <property type="entry name" value="Phosphoenolpyruvate/pyruvate domain"/>
    <property type="match status" value="1"/>
</dbReference>
<keyword evidence="9 13" id="KW-0460">Magnesium</keyword>
<dbReference type="GO" id="GO:0046872">
    <property type="term" value="F:metal ion binding"/>
    <property type="evidence" value="ECO:0007669"/>
    <property type="project" value="UniProtKB-UniRule"/>
</dbReference>
<feature type="domain" description="PEP-utilising enzyme mobile" evidence="14">
    <location>
        <begin position="429"/>
        <end position="510"/>
    </location>
</feature>
<dbReference type="InterPro" id="IPR015813">
    <property type="entry name" value="Pyrv/PenolPyrv_kinase-like_dom"/>
</dbReference>
<feature type="domain" description="PEP-utilising enzyme C-terminal" evidence="16">
    <location>
        <begin position="529"/>
        <end position="867"/>
    </location>
</feature>
<dbReference type="Gene3D" id="1.20.80.30">
    <property type="match status" value="1"/>
</dbReference>
<evidence type="ECO:0000256" key="11">
    <source>
        <dbReference type="PIRSR" id="PIRSR000853-1"/>
    </source>
</evidence>
<dbReference type="EC" id="2.7.9.1" evidence="3 10"/>
<dbReference type="GO" id="GO:0050242">
    <property type="term" value="F:pyruvate, phosphate dikinase activity"/>
    <property type="evidence" value="ECO:0007669"/>
    <property type="project" value="UniProtKB-UniRule"/>
</dbReference>
<feature type="binding site" evidence="12">
    <location>
        <position position="765"/>
    </location>
    <ligand>
        <name>substrate</name>
    </ligand>
</feature>
<evidence type="ECO:0000256" key="13">
    <source>
        <dbReference type="PIRSR" id="PIRSR000853-3"/>
    </source>
</evidence>
<dbReference type="InterPro" id="IPR040442">
    <property type="entry name" value="Pyrv_kinase-like_dom_sf"/>
</dbReference>